<dbReference type="PANTHER" id="PTHR12461:SF105">
    <property type="entry name" value="HYPOXIA-INDUCIBLE FACTOR 1-ALPHA INHIBITOR"/>
    <property type="match status" value="1"/>
</dbReference>
<accession>A0ABV2BRS2</accession>
<dbReference type="Proteomes" id="UP001548189">
    <property type="component" value="Unassembled WGS sequence"/>
</dbReference>
<dbReference type="SUPFAM" id="SSF51197">
    <property type="entry name" value="Clavaminate synthase-like"/>
    <property type="match status" value="1"/>
</dbReference>
<keyword evidence="3" id="KW-1185">Reference proteome</keyword>
<name>A0ABV2BRS2_9GAMM</name>
<dbReference type="InterPro" id="IPR014710">
    <property type="entry name" value="RmlC-like_jellyroll"/>
</dbReference>
<dbReference type="EMBL" id="JBEVCJ010000005">
    <property type="protein sequence ID" value="MET1254638.1"/>
    <property type="molecule type" value="Genomic_DNA"/>
</dbReference>
<reference evidence="2 3" key="1">
    <citation type="submission" date="2024-06" db="EMBL/GenBank/DDBJ databases">
        <authorList>
            <person name="Li F."/>
        </authorList>
    </citation>
    <scope>NUCLEOTIDE SEQUENCE [LARGE SCALE GENOMIC DNA]</scope>
    <source>
        <strain evidence="2 3">GXAS 311</strain>
    </source>
</reference>
<dbReference type="PROSITE" id="PS51184">
    <property type="entry name" value="JMJC"/>
    <property type="match status" value="1"/>
</dbReference>
<dbReference type="RefSeq" id="WP_353874212.1">
    <property type="nucleotide sequence ID" value="NZ_JBEVCJ010000005.1"/>
</dbReference>
<organism evidence="2 3">
    <name type="scientific">Aliikangiella maris</name>
    <dbReference type="NCBI Taxonomy" id="3162458"/>
    <lineage>
        <taxon>Bacteria</taxon>
        <taxon>Pseudomonadati</taxon>
        <taxon>Pseudomonadota</taxon>
        <taxon>Gammaproteobacteria</taxon>
        <taxon>Oceanospirillales</taxon>
        <taxon>Pleioneaceae</taxon>
        <taxon>Aliikangiella</taxon>
    </lineage>
</organism>
<evidence type="ECO:0000313" key="3">
    <source>
        <dbReference type="Proteomes" id="UP001548189"/>
    </source>
</evidence>
<dbReference type="Pfam" id="PF13621">
    <property type="entry name" value="Cupin_8"/>
    <property type="match status" value="1"/>
</dbReference>
<evidence type="ECO:0000259" key="1">
    <source>
        <dbReference type="PROSITE" id="PS51184"/>
    </source>
</evidence>
<sequence>METMSVDRKNYFDHIAKNFYQQSLSVKIPFRYRFNYWLYYVLLARKGTPVHSTTQDALYADGRLKRGYEKYLAKINQWICQNYPETEHHIQIPTFNADEIKESEVPYLMNLRIPFVLKGGTRDLKMMDWDLDYFEQNFGDCDIPINTAPDKPAQNKFEKTKASNYYDFRPGKVKEVIDSIKQGGNLRSVAVEDVMHQQDGRLISDLNIPKFERMSGWIDYQHDKLKSRFRVGHILSKQLFLQPSYAYTVWHLEPGDNFFLLNSGHKTWTMAHPYYSAAFFPRVKKTTTYHGSSIDVREDNEAQRQRGYDAYTRIPKLQFDVEPGDIVRLPNYWWHTVETHAEQYAIAVTLRASCMPNTTSIAYLILRMLDEDYHQLVKRIQQGGRVTDEDVDLKIFSDLDQSKN</sequence>
<proteinExistence type="predicted"/>
<dbReference type="InterPro" id="IPR003347">
    <property type="entry name" value="JmjC_dom"/>
</dbReference>
<evidence type="ECO:0000313" key="2">
    <source>
        <dbReference type="EMBL" id="MET1254638.1"/>
    </source>
</evidence>
<dbReference type="Gene3D" id="2.60.120.10">
    <property type="entry name" value="Jelly Rolls"/>
    <property type="match status" value="1"/>
</dbReference>
<feature type="domain" description="JmjC" evidence="1">
    <location>
        <begin position="197"/>
        <end position="369"/>
    </location>
</feature>
<dbReference type="PANTHER" id="PTHR12461">
    <property type="entry name" value="HYPOXIA-INDUCIBLE FACTOR 1 ALPHA INHIBITOR-RELATED"/>
    <property type="match status" value="1"/>
</dbReference>
<dbReference type="SMART" id="SM00558">
    <property type="entry name" value="JmjC"/>
    <property type="match status" value="1"/>
</dbReference>
<protein>
    <submittedName>
        <fullName evidence="2">Cupin-like domain-containing protein</fullName>
    </submittedName>
</protein>
<comment type="caution">
    <text evidence="2">The sequence shown here is derived from an EMBL/GenBank/DDBJ whole genome shotgun (WGS) entry which is preliminary data.</text>
</comment>
<gene>
    <name evidence="2" type="ORF">ABVT43_05820</name>
</gene>
<dbReference type="InterPro" id="IPR041667">
    <property type="entry name" value="Cupin_8"/>
</dbReference>